<dbReference type="InterPro" id="IPR001206">
    <property type="entry name" value="Diacylglycerol_kinase_cat_dom"/>
</dbReference>
<keyword evidence="7" id="KW-0444">Lipid biosynthesis</keyword>
<dbReference type="Pfam" id="PF19279">
    <property type="entry name" value="YegS_C"/>
    <property type="match status" value="1"/>
</dbReference>
<keyword evidence="11" id="KW-1185">Reference proteome</keyword>
<dbReference type="PANTHER" id="PTHR12358">
    <property type="entry name" value="SPHINGOSINE KINASE"/>
    <property type="match status" value="1"/>
</dbReference>
<dbReference type="EMBL" id="VLJV01000001">
    <property type="protein sequence ID" value="TWH19258.1"/>
    <property type="molecule type" value="Genomic_DNA"/>
</dbReference>
<dbReference type="InterPro" id="IPR045540">
    <property type="entry name" value="YegS/DAGK_C"/>
</dbReference>
<comment type="cofactor">
    <cofactor evidence="1">
        <name>Mg(2+)</name>
        <dbReference type="ChEBI" id="CHEBI:18420"/>
    </cofactor>
</comment>
<dbReference type="RefSeq" id="WP_030532710.1">
    <property type="nucleotide sequence ID" value="NZ_JOIJ01000009.1"/>
</dbReference>
<keyword evidence="5 10" id="KW-0418">Kinase</keyword>
<comment type="caution">
    <text evidence="10">The sequence shown here is derived from an EMBL/GenBank/DDBJ whole genome shotgun (WGS) entry which is preliminary data.</text>
</comment>
<evidence type="ECO:0000256" key="4">
    <source>
        <dbReference type="ARBA" id="ARBA00022741"/>
    </source>
</evidence>
<evidence type="ECO:0000259" key="9">
    <source>
        <dbReference type="PROSITE" id="PS50146"/>
    </source>
</evidence>
<evidence type="ECO:0000256" key="8">
    <source>
        <dbReference type="ARBA" id="ARBA00023264"/>
    </source>
</evidence>
<dbReference type="GO" id="GO:0005886">
    <property type="term" value="C:plasma membrane"/>
    <property type="evidence" value="ECO:0007669"/>
    <property type="project" value="TreeGrafter"/>
</dbReference>
<dbReference type="PANTHER" id="PTHR12358:SF106">
    <property type="entry name" value="LIPID KINASE YEGS"/>
    <property type="match status" value="1"/>
</dbReference>
<evidence type="ECO:0000313" key="11">
    <source>
        <dbReference type="Proteomes" id="UP000317303"/>
    </source>
</evidence>
<sequence length="306" mass="31621">MGPRVALAFHPGSGKGAAAKLAGAVVSRLRPHVGRLAVIDADTVDDFRARLDTARTEGLDALLVLGGDGAAHQAVQYCAGTDLPLGLIPSGTGNDLARALGVPADPAAAVDTAAASLGAGRVRRIDLGRLDAAAAPTADGRAAGPTWFGTVLCTGFDAAVNARANRLRWPAGPRRYDLAIVGELASFRARTVRVSTEAGEWELPAMLVAVGNTSWYGAGIPVCPDADPGDGLFDVTIVGRVGYRELLRVLPRLRTGEHIDHPAVTTARARTVRITVQDWPVFADGEPLCSPPVSLTCVPGALPVLG</sequence>
<feature type="domain" description="DAGKc" evidence="9">
    <location>
        <begin position="1"/>
        <end position="134"/>
    </location>
</feature>
<evidence type="ECO:0000256" key="5">
    <source>
        <dbReference type="ARBA" id="ARBA00022777"/>
    </source>
</evidence>
<keyword evidence="8" id="KW-1208">Phospholipid metabolism</keyword>
<dbReference type="InterPro" id="IPR050187">
    <property type="entry name" value="Lipid_Phosphate_FormReg"/>
</dbReference>
<evidence type="ECO:0000256" key="7">
    <source>
        <dbReference type="ARBA" id="ARBA00023209"/>
    </source>
</evidence>
<reference evidence="10 11" key="1">
    <citation type="submission" date="2019-07" db="EMBL/GenBank/DDBJ databases">
        <title>R&amp;d 2014.</title>
        <authorList>
            <person name="Klenk H.-P."/>
        </authorList>
    </citation>
    <scope>NUCLEOTIDE SEQUENCE [LARGE SCALE GENOMIC DNA]</scope>
    <source>
        <strain evidence="10 11">DSM 43194</strain>
    </source>
</reference>
<dbReference type="Gene3D" id="2.60.200.40">
    <property type="match status" value="1"/>
</dbReference>
<comment type="similarity">
    <text evidence="2">Belongs to the diacylglycerol/lipid kinase family.</text>
</comment>
<dbReference type="GO" id="GO:0004143">
    <property type="term" value="F:ATP-dependent diacylglycerol kinase activity"/>
    <property type="evidence" value="ECO:0007669"/>
    <property type="project" value="TreeGrafter"/>
</dbReference>
<keyword evidence="6" id="KW-0067">ATP-binding</keyword>
<dbReference type="SUPFAM" id="SSF111331">
    <property type="entry name" value="NAD kinase/diacylglycerol kinase-like"/>
    <property type="match status" value="1"/>
</dbReference>
<evidence type="ECO:0000256" key="2">
    <source>
        <dbReference type="ARBA" id="ARBA00005983"/>
    </source>
</evidence>
<keyword evidence="3" id="KW-0808">Transferase</keyword>
<dbReference type="Pfam" id="PF00781">
    <property type="entry name" value="DAGK_cat"/>
    <property type="match status" value="1"/>
</dbReference>
<dbReference type="Proteomes" id="UP000317303">
    <property type="component" value="Unassembled WGS sequence"/>
</dbReference>
<dbReference type="AlphaFoldDB" id="A0A660C6V6"/>
<keyword evidence="7" id="KW-0594">Phospholipid biosynthesis</keyword>
<dbReference type="GO" id="GO:0008654">
    <property type="term" value="P:phospholipid biosynthetic process"/>
    <property type="evidence" value="ECO:0007669"/>
    <property type="project" value="UniProtKB-KW"/>
</dbReference>
<evidence type="ECO:0000256" key="1">
    <source>
        <dbReference type="ARBA" id="ARBA00001946"/>
    </source>
</evidence>
<evidence type="ECO:0000256" key="3">
    <source>
        <dbReference type="ARBA" id="ARBA00022679"/>
    </source>
</evidence>
<evidence type="ECO:0000313" key="10">
    <source>
        <dbReference type="EMBL" id="TWH19258.1"/>
    </source>
</evidence>
<proteinExistence type="inferred from homology"/>
<dbReference type="SMART" id="SM00046">
    <property type="entry name" value="DAGKc"/>
    <property type="match status" value="1"/>
</dbReference>
<protein>
    <submittedName>
        <fullName evidence="10">Diacylglycerol kinase (ATP)</fullName>
    </submittedName>
</protein>
<evidence type="ECO:0000256" key="6">
    <source>
        <dbReference type="ARBA" id="ARBA00022840"/>
    </source>
</evidence>
<keyword evidence="4" id="KW-0547">Nucleotide-binding</keyword>
<dbReference type="Gene3D" id="3.40.50.10330">
    <property type="entry name" value="Probable inorganic polyphosphate/atp-NAD kinase, domain 1"/>
    <property type="match status" value="1"/>
</dbReference>
<name>A0A660C6V6_9PSEU</name>
<dbReference type="InterPro" id="IPR016064">
    <property type="entry name" value="NAD/diacylglycerol_kinase_sf"/>
</dbReference>
<dbReference type="GO" id="GO:0005524">
    <property type="term" value="F:ATP binding"/>
    <property type="evidence" value="ECO:0007669"/>
    <property type="project" value="UniProtKB-KW"/>
</dbReference>
<dbReference type="OrthoDB" id="142078at2"/>
<keyword evidence="7" id="KW-0443">Lipid metabolism</keyword>
<organism evidence="10 11">
    <name type="scientific">Prauserella rugosa</name>
    <dbReference type="NCBI Taxonomy" id="43354"/>
    <lineage>
        <taxon>Bacteria</taxon>
        <taxon>Bacillati</taxon>
        <taxon>Actinomycetota</taxon>
        <taxon>Actinomycetes</taxon>
        <taxon>Pseudonocardiales</taxon>
        <taxon>Pseudonocardiaceae</taxon>
        <taxon>Prauserella</taxon>
    </lineage>
</organism>
<gene>
    <name evidence="10" type="ORF">JD82_01081</name>
</gene>
<dbReference type="InterPro" id="IPR017438">
    <property type="entry name" value="ATP-NAD_kinase_N"/>
</dbReference>
<accession>A0A660C6V6</accession>
<dbReference type="PROSITE" id="PS50146">
    <property type="entry name" value="DAGK"/>
    <property type="match status" value="1"/>
</dbReference>